<feature type="compositionally biased region" description="Acidic residues" evidence="14">
    <location>
        <begin position="845"/>
        <end position="874"/>
    </location>
</feature>
<dbReference type="PANTHER" id="PTHR45685">
    <property type="entry name" value="HELICASE SRCAP-RELATED"/>
    <property type="match status" value="1"/>
</dbReference>
<evidence type="ECO:0000256" key="8">
    <source>
        <dbReference type="ARBA" id="ARBA00022853"/>
    </source>
</evidence>
<feature type="compositionally biased region" description="Acidic residues" evidence="14">
    <location>
        <begin position="808"/>
        <end position="825"/>
    </location>
</feature>
<dbReference type="GO" id="GO:0005524">
    <property type="term" value="F:ATP binding"/>
    <property type="evidence" value="ECO:0007669"/>
    <property type="project" value="UniProtKB-KW"/>
</dbReference>
<evidence type="ECO:0000256" key="1">
    <source>
        <dbReference type="ARBA" id="ARBA00004123"/>
    </source>
</evidence>
<feature type="compositionally biased region" description="Polar residues" evidence="14">
    <location>
        <begin position="82"/>
        <end position="93"/>
    </location>
</feature>
<evidence type="ECO:0000313" key="19">
    <source>
        <dbReference type="EMBL" id="RMX37729.1"/>
    </source>
</evidence>
<keyword evidence="4" id="KW-0547">Nucleotide-binding</keyword>
<evidence type="ECO:0000256" key="2">
    <source>
        <dbReference type="ARBA" id="ARBA00009220"/>
    </source>
</evidence>
<feature type="compositionally biased region" description="Basic and acidic residues" evidence="14">
    <location>
        <begin position="1"/>
        <end position="17"/>
    </location>
</feature>
<keyword evidence="10" id="KW-0238">DNA-binding</keyword>
<feature type="region of interest" description="Disordered" evidence="14">
    <location>
        <begin position="427"/>
        <end position="508"/>
    </location>
</feature>
<dbReference type="SUPFAM" id="SSF52540">
    <property type="entry name" value="P-loop containing nucleoside triphosphate hydrolases"/>
    <property type="match status" value="2"/>
</dbReference>
<dbReference type="OrthoDB" id="5979334at2759"/>
<feature type="coiled-coil region" evidence="13">
    <location>
        <begin position="2489"/>
        <end position="2518"/>
    </location>
</feature>
<dbReference type="GO" id="GO:0004386">
    <property type="term" value="F:helicase activity"/>
    <property type="evidence" value="ECO:0007669"/>
    <property type="project" value="UniProtKB-KW"/>
</dbReference>
<evidence type="ECO:0000259" key="15">
    <source>
        <dbReference type="PROSITE" id="PS50090"/>
    </source>
</evidence>
<evidence type="ECO:0000256" key="10">
    <source>
        <dbReference type="ARBA" id="ARBA00023125"/>
    </source>
</evidence>
<dbReference type="Gene3D" id="3.40.50.10810">
    <property type="entry name" value="Tandem AAA-ATPase domain"/>
    <property type="match status" value="2"/>
</dbReference>
<reference evidence="19 20" key="1">
    <citation type="journal article" date="2018" name="Sci. Rep.">
        <title>Comparative analysis of the Pocillopora damicornis genome highlights role of immune system in coral evolution.</title>
        <authorList>
            <person name="Cunning R."/>
            <person name="Bay R.A."/>
            <person name="Gillette P."/>
            <person name="Baker A.C."/>
            <person name="Traylor-Knowles N."/>
        </authorList>
    </citation>
    <scope>NUCLEOTIDE SEQUENCE [LARGE SCALE GENOMIC DNA]</scope>
    <source>
        <strain evidence="19">RSMAS</strain>
        <tissue evidence="19">Whole animal</tissue>
    </source>
</reference>
<organism evidence="19 20">
    <name type="scientific">Pocillopora damicornis</name>
    <name type="common">Cauliflower coral</name>
    <name type="synonym">Millepora damicornis</name>
    <dbReference type="NCBI Taxonomy" id="46731"/>
    <lineage>
        <taxon>Eukaryota</taxon>
        <taxon>Metazoa</taxon>
        <taxon>Cnidaria</taxon>
        <taxon>Anthozoa</taxon>
        <taxon>Hexacorallia</taxon>
        <taxon>Scleractinia</taxon>
        <taxon>Astrocoeniina</taxon>
        <taxon>Pocilloporidae</taxon>
        <taxon>Pocillopora</taxon>
    </lineage>
</organism>
<evidence type="ECO:0000256" key="5">
    <source>
        <dbReference type="ARBA" id="ARBA00022801"/>
    </source>
</evidence>
<feature type="domain" description="HSA" evidence="18">
    <location>
        <begin position="568"/>
        <end position="640"/>
    </location>
</feature>
<dbReference type="FunFam" id="3.40.50.10810:FF:000005">
    <property type="entry name" value="Photoperiod-independent early flowering 1"/>
    <property type="match status" value="1"/>
</dbReference>
<dbReference type="InterPro" id="IPR001650">
    <property type="entry name" value="Helicase_C-like"/>
</dbReference>
<feature type="compositionally biased region" description="Basic and acidic residues" evidence="14">
    <location>
        <begin position="875"/>
        <end position="889"/>
    </location>
</feature>
<evidence type="ECO:0000256" key="11">
    <source>
        <dbReference type="ARBA" id="ARBA00023163"/>
    </source>
</evidence>
<dbReference type="CDD" id="cd18793">
    <property type="entry name" value="SF2_C_SNF"/>
    <property type="match status" value="1"/>
</dbReference>
<dbReference type="Pfam" id="PF00271">
    <property type="entry name" value="Helicase_C"/>
    <property type="match status" value="1"/>
</dbReference>
<comment type="caution">
    <text evidence="19">The sequence shown here is derived from an EMBL/GenBank/DDBJ whole genome shotgun (WGS) entry which is preliminary data.</text>
</comment>
<proteinExistence type="inferred from homology"/>
<feature type="region of interest" description="Disordered" evidence="14">
    <location>
        <begin position="1881"/>
        <end position="1902"/>
    </location>
</feature>
<feature type="region of interest" description="Disordered" evidence="14">
    <location>
        <begin position="696"/>
        <end position="957"/>
    </location>
</feature>
<keyword evidence="20" id="KW-1185">Reference proteome</keyword>
<protein>
    <recommendedName>
        <fullName evidence="21">Helicase domino</fullName>
    </recommendedName>
</protein>
<feature type="compositionally biased region" description="Polar residues" evidence="14">
    <location>
        <begin position="467"/>
        <end position="489"/>
    </location>
</feature>
<dbReference type="GO" id="GO:0003677">
    <property type="term" value="F:DNA binding"/>
    <property type="evidence" value="ECO:0007669"/>
    <property type="project" value="UniProtKB-KW"/>
</dbReference>
<evidence type="ECO:0000259" key="17">
    <source>
        <dbReference type="PROSITE" id="PS51194"/>
    </source>
</evidence>
<dbReference type="InterPro" id="IPR014001">
    <property type="entry name" value="Helicase_ATP-bd"/>
</dbReference>
<feature type="compositionally biased region" description="Low complexity" evidence="14">
    <location>
        <begin position="2552"/>
        <end position="2564"/>
    </location>
</feature>
<dbReference type="GO" id="GO:0140096">
    <property type="term" value="F:catalytic activity, acting on a protein"/>
    <property type="evidence" value="ECO:0007669"/>
    <property type="project" value="UniProtKB-ARBA"/>
</dbReference>
<evidence type="ECO:0000256" key="13">
    <source>
        <dbReference type="SAM" id="Coils"/>
    </source>
</evidence>
<feature type="region of interest" description="Disordered" evidence="14">
    <location>
        <begin position="2539"/>
        <end position="2564"/>
    </location>
</feature>
<dbReference type="Gene3D" id="3.40.50.300">
    <property type="entry name" value="P-loop containing nucleotide triphosphate hydrolases"/>
    <property type="match status" value="2"/>
</dbReference>
<feature type="compositionally biased region" description="Polar residues" evidence="14">
    <location>
        <begin position="61"/>
        <end position="70"/>
    </location>
</feature>
<feature type="domain" description="Helicase ATP-binding" evidence="16">
    <location>
        <begin position="1001"/>
        <end position="1156"/>
    </location>
</feature>
<accession>A0A3M6T8R9</accession>
<dbReference type="InterPro" id="IPR049730">
    <property type="entry name" value="SNF2/RAD54-like_C"/>
</dbReference>
<evidence type="ECO:0000256" key="4">
    <source>
        <dbReference type="ARBA" id="ARBA00022741"/>
    </source>
</evidence>
<feature type="region of interest" description="Disordered" evidence="14">
    <location>
        <begin position="1377"/>
        <end position="1453"/>
    </location>
</feature>
<keyword evidence="9" id="KW-0805">Transcription regulation</keyword>
<keyword evidence="13" id="KW-0175">Coiled coil</keyword>
<evidence type="ECO:0000256" key="7">
    <source>
        <dbReference type="ARBA" id="ARBA00022840"/>
    </source>
</evidence>
<evidence type="ECO:0000256" key="14">
    <source>
        <dbReference type="SAM" id="MobiDB-lite"/>
    </source>
</evidence>
<dbReference type="FunFam" id="3.40.50.300:FF:000529">
    <property type="entry name" value="helicase SRCAP isoform X1"/>
    <property type="match status" value="1"/>
</dbReference>
<dbReference type="InterPro" id="IPR050520">
    <property type="entry name" value="INO80/SWR1_helicase"/>
</dbReference>
<feature type="compositionally biased region" description="Polar residues" evidence="14">
    <location>
        <begin position="221"/>
        <end position="256"/>
    </location>
</feature>
<feature type="compositionally biased region" description="Polar residues" evidence="14">
    <location>
        <begin position="430"/>
        <end position="445"/>
    </location>
</feature>
<dbReference type="InterPro" id="IPR038718">
    <property type="entry name" value="SNF2-like_sf"/>
</dbReference>
<evidence type="ECO:0000256" key="3">
    <source>
        <dbReference type="ARBA" id="ARBA00022553"/>
    </source>
</evidence>
<dbReference type="InterPro" id="IPR027417">
    <property type="entry name" value="P-loop_NTPase"/>
</dbReference>
<evidence type="ECO:0000259" key="18">
    <source>
        <dbReference type="PROSITE" id="PS51204"/>
    </source>
</evidence>
<feature type="compositionally biased region" description="Acidic residues" evidence="14">
    <location>
        <begin position="723"/>
        <end position="746"/>
    </location>
</feature>
<dbReference type="SMART" id="SM00573">
    <property type="entry name" value="HSA"/>
    <property type="match status" value="1"/>
</dbReference>
<dbReference type="GO" id="GO:0042393">
    <property type="term" value="F:histone binding"/>
    <property type="evidence" value="ECO:0007669"/>
    <property type="project" value="TreeGrafter"/>
</dbReference>
<evidence type="ECO:0000259" key="16">
    <source>
        <dbReference type="PROSITE" id="PS51192"/>
    </source>
</evidence>
<name>A0A3M6T8R9_POCDA</name>
<dbReference type="STRING" id="46731.A0A3M6T8R9"/>
<dbReference type="GO" id="GO:0016887">
    <property type="term" value="F:ATP hydrolysis activity"/>
    <property type="evidence" value="ECO:0007669"/>
    <property type="project" value="TreeGrafter"/>
</dbReference>
<feature type="domain" description="Myb-like" evidence="15">
    <location>
        <begin position="2108"/>
        <end position="2169"/>
    </location>
</feature>
<dbReference type="GO" id="GO:0010557">
    <property type="term" value="P:positive regulation of macromolecule biosynthetic process"/>
    <property type="evidence" value="ECO:0007669"/>
    <property type="project" value="UniProtKB-ARBA"/>
</dbReference>
<evidence type="ECO:0000256" key="6">
    <source>
        <dbReference type="ARBA" id="ARBA00022806"/>
    </source>
</evidence>
<feature type="region of interest" description="Disordered" evidence="14">
    <location>
        <begin position="1938"/>
        <end position="1957"/>
    </location>
</feature>
<dbReference type="Pfam" id="PF07529">
    <property type="entry name" value="HSA"/>
    <property type="match status" value="1"/>
</dbReference>
<dbReference type="GO" id="GO:0000812">
    <property type="term" value="C:Swr1 complex"/>
    <property type="evidence" value="ECO:0007669"/>
    <property type="project" value="TreeGrafter"/>
</dbReference>
<keyword evidence="3" id="KW-0597">Phosphoprotein</keyword>
<evidence type="ECO:0000256" key="12">
    <source>
        <dbReference type="ARBA" id="ARBA00023242"/>
    </source>
</evidence>
<dbReference type="GO" id="GO:0006338">
    <property type="term" value="P:chromatin remodeling"/>
    <property type="evidence" value="ECO:0007669"/>
    <property type="project" value="UniProtKB-ARBA"/>
</dbReference>
<dbReference type="PROSITE" id="PS50090">
    <property type="entry name" value="MYB_LIKE"/>
    <property type="match status" value="1"/>
</dbReference>
<keyword evidence="6" id="KW-0347">Helicase</keyword>
<feature type="compositionally biased region" description="Low complexity" evidence="14">
    <location>
        <begin position="95"/>
        <end position="120"/>
    </location>
</feature>
<dbReference type="Pfam" id="PF00176">
    <property type="entry name" value="SNF2-rel_dom"/>
    <property type="match status" value="1"/>
</dbReference>
<evidence type="ECO:0000313" key="20">
    <source>
        <dbReference type="Proteomes" id="UP000275408"/>
    </source>
</evidence>
<evidence type="ECO:0008006" key="21">
    <source>
        <dbReference type="Google" id="ProtNLM"/>
    </source>
</evidence>
<evidence type="ECO:0000256" key="9">
    <source>
        <dbReference type="ARBA" id="ARBA00023015"/>
    </source>
</evidence>
<dbReference type="Proteomes" id="UP000275408">
    <property type="component" value="Unassembled WGS sequence"/>
</dbReference>
<comment type="similarity">
    <text evidence="2">Belongs to the SNF2/RAD54 helicase family. SWR1 subfamily.</text>
</comment>
<feature type="compositionally biased region" description="Pro residues" evidence="14">
    <location>
        <begin position="121"/>
        <end position="130"/>
    </location>
</feature>
<dbReference type="InterPro" id="IPR001005">
    <property type="entry name" value="SANT/Myb"/>
</dbReference>
<dbReference type="FunFam" id="1.20.120.850:FF:000012">
    <property type="entry name" value="protein PHOTOPERIOD-INDEPENDENT EARLY FLOWERING 1 isoform X3"/>
    <property type="match status" value="1"/>
</dbReference>
<dbReference type="PROSITE" id="PS51194">
    <property type="entry name" value="HELICASE_CTER"/>
    <property type="match status" value="1"/>
</dbReference>
<dbReference type="PROSITE" id="PS51192">
    <property type="entry name" value="HELICASE_ATP_BIND_1"/>
    <property type="match status" value="1"/>
</dbReference>
<dbReference type="GO" id="GO:0010468">
    <property type="term" value="P:regulation of gene expression"/>
    <property type="evidence" value="ECO:0007669"/>
    <property type="project" value="UniProtKB-ARBA"/>
</dbReference>
<feature type="compositionally biased region" description="Polar residues" evidence="14">
    <location>
        <begin position="35"/>
        <end position="45"/>
    </location>
</feature>
<keyword evidence="11" id="KW-0804">Transcription</keyword>
<feature type="region of interest" description="Disordered" evidence="14">
    <location>
        <begin position="1"/>
        <end position="259"/>
    </location>
</feature>
<dbReference type="SMART" id="SM00487">
    <property type="entry name" value="DEXDc"/>
    <property type="match status" value="1"/>
</dbReference>
<keyword evidence="8" id="KW-0156">Chromatin regulator</keyword>
<sequence length="2718" mass="301845">MMRRTSESSQYHDETPRRKARRTPSHDSERLHSNVPENVPTSPYSERSFHYMGPHGAGTAPSPTRSTQPVSPHRNFPHHFQRSFSQPVGSTGELSPRSPFPHSVVSPSHYPSSSPMYVSPAPSPSAPPATPSCATPSSVTYTLSHGPGSVSPRGTTLKTPDFYPGLADTSQLSPADPNFPIPYSSEPKFPDFPSPREQQFVYSGGGHSPGGTIHHLGYNTPHRTPTLQSPAAFPNQLSPGAATSRTQSVASPQGSMNPHAALNVSRTLGIPSRVGEKSTVLGGEFSEMTKLRQFIISYYNGELETLKANYREKLQELCFLQNGGNMMDFLLWKKRPNPAFQAFFNSNRLDDASGTNPTLSPMTASPRLFKWPQQQSESSNPGATNYTSLQRQVYEQAGLDPRKAVPSNFSGNPSFKSQLSVTEGIAPNVSPFTGNQPIPRSNVGSSVPPYSRSLSLPNPPLEPHITQGHSSNHFGSDSTNVTPTPNHTPGVNIPHAGVSNPAIANGPTLLSHGAKSTLNTRSQSLTSVLEQHSFISQEDIAVEAKKEAEVLKRVSELRKEGLWALSRLPKVQEMTRCKAHWDYLLEEMQWLATDFLQERRWKRGICKKLSRAVLKYHQEQRSKEVKAEKEESVRLRKIAASIAKEIKQFWGSVEKVVQYKVQSRLEENRKKALDLQLNFIVDQTEKYSSWLAESLAVPPSSGHASGGSTGPSSPVSSKPETGGDSEFELTKEADDDEETIEIEEAHEESASRENELDLLRQESEIPLEKLLESLPPEMLEERSDEDGSEDGEDSSAEDESEGSSKESDDSDVEVDVEGNNDEEEEPKEKQDTTKIKNASGSGEVAEADEDFVMTEGGTEDDEQTLEEEEQLEEGDDHKSEIDNLQKEGEMPIEELMKMYSAAENESTDLQTEEESSQESSDEELSDTEGTEYLVQQEKDGASESQNADSDPDQELTDAAATAQSLQPRGFTLETTDIKTKVPFLLRGVLREYQLIGLDWLVTMHEKHLNGILADEMGLGKTIQTIALLAHLACEKCVWGPHLVVVPTSVMLNWELEFKKWCPGFKILTYYGNQKERKAKRQGWTKPNAFHVCITSYKLVIQDHQAFRRKKWKYFILDESHKDFKEWFSNPLSGMIEGSREYNEGLIKRLHKVLRPFLLRRLKLEVETQMPKKYEHLIRCRLSKRQRYLYDDFMSRTKTKETLESGHFLSVINILMQLRKVCNHPDLFEPRPTVSPFYMEGIEFYTASLVLRALDYNPLKHVSFGYLNLCVADIERTVTSYAAFRSQTLQTPAKMIIEIDSHPEPVRRLVPLAKPRRISFSGHPVLPLSGVKTEISNSIHPSGQHMPHVPPPPYSAHQQHRVHPPYTPGAIPYGIPPGRSQDHPQRPGFGGLLPGRMPPGTPEGQQPHSHSTRHSAGVPTGFPASRILLSGYGREMPPPPPYPGPGAGYEPQRQHMAVGQSPWSASVPSATGVAVESHPSVPGIASFPAAQNRAPVGQTVQDGVASRLPLPHPEPKPVSPTKRIALESKTTLPAVTQANKDSPFFLENLAEKRLKERKQKLVRIVRVNSRHSQAQPVYGPDLVQAVSIVKDVWSTVKHSEYLTNMLKTPVDRVTEMKDIFSRFVFAIPSVEAPPIKLHTSHPPPSYLSKMQNLEETLHGELLPKTSFMHPIARGLKMQFPEVRLIQYDCGKLQTLDLLLRRLKVGKHRALIFTQMTKMLDVLESFLNYHGYIYLRLDGTTRVEQRQVLMERFNADTRIFCFILSTRSGGLGVNLTGADTVIFYDSDWNPTMDAQAQDRCHRIGQTRDVHIYRLISERTIEENILKKANQKRMLGDIAIEGGNFTTAFFKETTLKDLFTIEPSTEATNTQPSITKTEPIDEVVTQESQEESETTAEVGSTKTGAGKVSQNLLEQALFKAEDEQDACAATRAKAEEAAELAEFDEGIPLSEDGKEEEQSKVEEELSALESQMTAVERYAIRFLESSGAYITLEQIKAAKDEVEMAKKDWELGHLQALKKEEEKRAAEEEDEILYTYTREESLQPYAIQPIKRRDRVSRPTSVFDRNGYDPFARARRSSLSKKSKMKQMKQQVAPSIVKQTDYSQGAGVPEWLIHEDWALLQAVNSLQELPLDLAVNVPSQTPNWDIVCDIVNLTSRTFRSARQCRDRYINMIIPREEGKVPLPVVEESLKKLKTKLKSFSQPYLTQPHSLPVKIKGTNGRSFKTHHLLAQDGGRSPTVVRSSVFELVKRTSQKRKPPLKQLLVDPQLKNFKHSAVLSASGISEEKTLNPVQLAAIKTDRLNREKAAATAAALQKSAALQGATGTTLASTLLKTSGQCSLEFFKLSSGIVLTGQTVPTGTASSIVVNTHKGNAAGLNSSFATINKRMQGKIPTPLQVQTKVSSAGVATARLVQTQPRQVSGSLASSTATSITLGATNSMTPASSAAVVSQIGLQTTSPVVTASHNLPVAPQQFVNQQGVTLTSQQFTPQQLALLKQRKQIQLQQAQLKKAQLDQHMKQQQQQQMRRIQIPQVNRGQVTQGAVASTASSIAKPGTVQQPGVQQQQQKQQQPITNLQQAALLQKTITPQQFQQILTNRKLAQLTPQQVHQLKQQHQKIAIRQQQQQAVGGVAGLKGAQGGQMATASAAVTTPMTSQAQLLVQVPGHGNNGDDGQSKRHWIVHQIFLVRALGDVQKTVWMIGMLMVQRVRKEGFSVYSVNLCPNL</sequence>
<feature type="compositionally biased region" description="Acidic residues" evidence="14">
    <location>
        <begin position="910"/>
        <end position="929"/>
    </location>
</feature>
<dbReference type="InterPro" id="IPR014012">
    <property type="entry name" value="HSA_dom"/>
</dbReference>
<feature type="domain" description="Helicase C-terminal" evidence="17">
    <location>
        <begin position="1693"/>
        <end position="1843"/>
    </location>
</feature>
<comment type="subcellular location">
    <subcellularLocation>
        <location evidence="1">Nucleus</location>
    </subcellularLocation>
</comment>
<keyword evidence="12" id="KW-0539">Nucleus</keyword>
<dbReference type="SMART" id="SM00490">
    <property type="entry name" value="HELICc"/>
    <property type="match status" value="1"/>
</dbReference>
<dbReference type="PROSITE" id="PS51204">
    <property type="entry name" value="HSA"/>
    <property type="match status" value="1"/>
</dbReference>
<dbReference type="PANTHER" id="PTHR45685:SF1">
    <property type="entry name" value="HELICASE SRCAP"/>
    <property type="match status" value="1"/>
</dbReference>
<feature type="compositionally biased region" description="Acidic residues" evidence="14">
    <location>
        <begin position="782"/>
        <end position="801"/>
    </location>
</feature>
<dbReference type="InterPro" id="IPR000330">
    <property type="entry name" value="SNF2_N"/>
</dbReference>
<gene>
    <name evidence="19" type="ORF">pdam_00006596</name>
</gene>
<keyword evidence="7" id="KW-0067">ATP-binding</keyword>
<dbReference type="EMBL" id="RCHS01004086">
    <property type="protein sequence ID" value="RMX37729.1"/>
    <property type="molecule type" value="Genomic_DNA"/>
</dbReference>
<feature type="compositionally biased region" description="Basic and acidic residues" evidence="14">
    <location>
        <begin position="747"/>
        <end position="771"/>
    </location>
</feature>
<keyword evidence="5" id="KW-0378">Hydrolase</keyword>